<evidence type="ECO:0000256" key="1">
    <source>
        <dbReference type="ARBA" id="ARBA00022503"/>
    </source>
</evidence>
<dbReference type="EC" id="2.3.1.109" evidence="4"/>
<dbReference type="SUPFAM" id="SSF55729">
    <property type="entry name" value="Acyl-CoA N-acyltransferases (Nat)"/>
    <property type="match status" value="1"/>
</dbReference>
<keyword evidence="2 5" id="KW-0808">Transferase</keyword>
<dbReference type="InterPro" id="IPR017650">
    <property type="entry name" value="Arginine_N-succinylTrfase"/>
</dbReference>
<dbReference type="AlphaFoldDB" id="A0A081NL22"/>
<dbReference type="STRING" id="1137799.GZ78_03840"/>
<comment type="caution">
    <text evidence="5">The sequence shown here is derived from an EMBL/GenBank/DDBJ whole genome shotgun (WGS) entry which is preliminary data.</text>
</comment>
<evidence type="ECO:0000313" key="6">
    <source>
        <dbReference type="Proteomes" id="UP000028073"/>
    </source>
</evidence>
<dbReference type="NCBIfam" id="TIGR03243">
    <property type="entry name" value="arg_catab_AOST"/>
    <property type="match status" value="1"/>
</dbReference>
<dbReference type="PANTHER" id="PTHR30420:SF1">
    <property type="entry name" value="ARGININE N-SUCCINYLTRANSFERASE"/>
    <property type="match status" value="1"/>
</dbReference>
<keyword evidence="1" id="KW-0056">Arginine metabolism</keyword>
<sequence length="346" mass="39617">MMIIRPIKEQDHDALWQIAQITGVGFSSLQPDPEMVQKKLDWAVKSFRADKALEEAYYLFVMEDTETGKVVGVTGIESAVGLKDPWYNYKVNTQVHASRELDVYTRIKTLTLCSDYTGHSELCTLFLTPEFRKSYNGHLLSKCRFLFMAAHEPRFDDSIIAELRGYSDEDGESPFWEALGRHFFAVDFVEADQQVSRGKSFIAELMPRNPIYTNLLPAKAQSVIGQTHQDTVPARKLLESEGFRYTGYIDIFDGGPVLETQVDDIRAVRDSRRYRVRVHDSVDTDETVWLIANSQFRDFRCMAGHLSFEGLEFVNISRAQAEALNVQEGDELRVVPLFNPQRNSHR</sequence>
<organism evidence="5 6">
    <name type="scientific">Endozoicomonas numazuensis</name>
    <dbReference type="NCBI Taxonomy" id="1137799"/>
    <lineage>
        <taxon>Bacteria</taxon>
        <taxon>Pseudomonadati</taxon>
        <taxon>Pseudomonadota</taxon>
        <taxon>Gammaproteobacteria</taxon>
        <taxon>Oceanospirillales</taxon>
        <taxon>Endozoicomonadaceae</taxon>
        <taxon>Endozoicomonas</taxon>
    </lineage>
</organism>
<evidence type="ECO:0000313" key="5">
    <source>
        <dbReference type="EMBL" id="KEQ19145.1"/>
    </source>
</evidence>
<dbReference type="GO" id="GO:0006527">
    <property type="term" value="P:L-arginine catabolic process"/>
    <property type="evidence" value="ECO:0007669"/>
    <property type="project" value="UniProtKB-UniRule"/>
</dbReference>
<dbReference type="NCBIfam" id="TIGR03244">
    <property type="entry name" value="arg_catab_AstA"/>
    <property type="match status" value="1"/>
</dbReference>
<dbReference type="InterPro" id="IPR007041">
    <property type="entry name" value="Arg_succinylTrfase_AstA/AruG"/>
</dbReference>
<dbReference type="RefSeq" id="WP_034832804.1">
    <property type="nucleotide sequence ID" value="NZ_JOKH01000001.1"/>
</dbReference>
<name>A0A081NL22_9GAMM</name>
<accession>A0A081NL22</accession>
<dbReference type="Pfam" id="PF04958">
    <property type="entry name" value="AstA"/>
    <property type="match status" value="1"/>
</dbReference>
<gene>
    <name evidence="5" type="ORF">GZ78_03840</name>
</gene>
<evidence type="ECO:0000256" key="4">
    <source>
        <dbReference type="NCBIfam" id="TIGR03244"/>
    </source>
</evidence>
<dbReference type="InterPro" id="IPR016181">
    <property type="entry name" value="Acyl_CoA_acyltransferase"/>
</dbReference>
<keyword evidence="3" id="KW-0012">Acyltransferase</keyword>
<dbReference type="Proteomes" id="UP000028073">
    <property type="component" value="Unassembled WGS sequence"/>
</dbReference>
<dbReference type="GO" id="GO:0008791">
    <property type="term" value="F:arginine N-succinyltransferase activity"/>
    <property type="evidence" value="ECO:0007669"/>
    <property type="project" value="UniProtKB-UniRule"/>
</dbReference>
<evidence type="ECO:0000256" key="3">
    <source>
        <dbReference type="ARBA" id="ARBA00023315"/>
    </source>
</evidence>
<dbReference type="EMBL" id="JOKH01000001">
    <property type="protein sequence ID" value="KEQ19145.1"/>
    <property type="molecule type" value="Genomic_DNA"/>
</dbReference>
<dbReference type="Gene3D" id="2.40.40.20">
    <property type="match status" value="1"/>
</dbReference>
<keyword evidence="6" id="KW-1185">Reference proteome</keyword>
<evidence type="ECO:0000256" key="2">
    <source>
        <dbReference type="ARBA" id="ARBA00022679"/>
    </source>
</evidence>
<proteinExistence type="predicted"/>
<dbReference type="eggNOG" id="COG3138">
    <property type="taxonomic scope" value="Bacteria"/>
</dbReference>
<dbReference type="OrthoDB" id="21121at2"/>
<dbReference type="PANTHER" id="PTHR30420">
    <property type="entry name" value="N-SUCCINYLARGININE DIHYDROLASE"/>
    <property type="match status" value="1"/>
</dbReference>
<reference evidence="5 6" key="1">
    <citation type="submission" date="2014-06" db="EMBL/GenBank/DDBJ databases">
        <title>Whole Genome Sequences of Three Symbiotic Endozoicomonas Bacteria.</title>
        <authorList>
            <person name="Neave M.J."/>
            <person name="Apprill A."/>
            <person name="Voolstra C.R."/>
        </authorList>
    </citation>
    <scope>NUCLEOTIDE SEQUENCE [LARGE SCALE GENOMIC DNA]</scope>
    <source>
        <strain evidence="5 6">DSM 25634</strain>
    </source>
</reference>
<protein>
    <recommendedName>
        <fullName evidence="4">Arginine N-succinyltransferase</fullName>
        <ecNumber evidence="4">2.3.1.109</ecNumber>
    </recommendedName>
</protein>